<evidence type="ECO:0000256" key="7">
    <source>
        <dbReference type="SAM" id="Phobius"/>
    </source>
</evidence>
<comment type="subcellular location">
    <subcellularLocation>
        <location evidence="1">Membrane</location>
    </subcellularLocation>
</comment>
<dbReference type="EMBL" id="JACXVP010000010">
    <property type="protein sequence ID" value="KAG5582959.1"/>
    <property type="molecule type" value="Genomic_DNA"/>
</dbReference>
<dbReference type="GO" id="GO:0005789">
    <property type="term" value="C:endoplasmic reticulum membrane"/>
    <property type="evidence" value="ECO:0007669"/>
    <property type="project" value="InterPro"/>
</dbReference>
<sequence length="353" mass="39588">MSFLLHNDELKSVPGLQTPFHFCGIADSPSSLKLADSGQTPVSSTPIITSSPKPDAGHSPEAGLSLRNSGECVVQNSTESMKHIVIRIKKLWNWMVAILCSVRFNLDGINNGRMPALSPKEQLNLQISLNLFTQIWWQNRTSLCWSFIAVIFGVFGANVSRYKICSWIVIIFSVLSLANIRNIENDLKQISLAMMFGITGLITNYFLSSFYRAILSQLLMALILANTVKIIIVHFFSVHTDTPLRLTDLLVETDELIFLLWKYVTSTVKEFNLLQQNPLEESYKLTNATVLSTAAFQFGASIIFIWGIKLWSYYYRTYYVLSKGFAVVIMADRIAEGLQSGCTPFSIAAIPEM</sequence>
<feature type="transmembrane region" description="Helical" evidence="7">
    <location>
        <begin position="288"/>
        <end position="308"/>
    </location>
</feature>
<evidence type="ECO:0000313" key="9">
    <source>
        <dbReference type="Proteomes" id="UP000824120"/>
    </source>
</evidence>
<feature type="compositionally biased region" description="Low complexity" evidence="6">
    <location>
        <begin position="43"/>
        <end position="52"/>
    </location>
</feature>
<feature type="transmembrane region" description="Helical" evidence="7">
    <location>
        <begin position="189"/>
        <end position="207"/>
    </location>
</feature>
<dbReference type="InterPro" id="IPR005351">
    <property type="entry name" value="ASTER"/>
</dbReference>
<protein>
    <submittedName>
        <fullName evidence="8">Uncharacterized protein</fullName>
    </submittedName>
</protein>
<evidence type="ECO:0000256" key="5">
    <source>
        <dbReference type="ARBA" id="ARBA00023136"/>
    </source>
</evidence>
<name>A0A9J5X5A4_SOLCO</name>
<evidence type="ECO:0000256" key="1">
    <source>
        <dbReference type="ARBA" id="ARBA00004370"/>
    </source>
</evidence>
<dbReference type="AlphaFoldDB" id="A0A9J5X5A4"/>
<dbReference type="GO" id="GO:0045048">
    <property type="term" value="P:protein insertion into ER membrane"/>
    <property type="evidence" value="ECO:0007669"/>
    <property type="project" value="InterPro"/>
</dbReference>
<feature type="transmembrane region" description="Helical" evidence="7">
    <location>
        <begin position="214"/>
        <end position="236"/>
    </location>
</feature>
<dbReference type="PANTHER" id="PTHR13193:SF0">
    <property type="entry name" value="PAT COMPLEX SUBUNIT ASTERIX"/>
    <property type="match status" value="1"/>
</dbReference>
<keyword evidence="5 7" id="KW-0472">Membrane</keyword>
<organism evidence="8 9">
    <name type="scientific">Solanum commersonii</name>
    <name type="common">Commerson's wild potato</name>
    <name type="synonym">Commerson's nightshade</name>
    <dbReference type="NCBI Taxonomy" id="4109"/>
    <lineage>
        <taxon>Eukaryota</taxon>
        <taxon>Viridiplantae</taxon>
        <taxon>Streptophyta</taxon>
        <taxon>Embryophyta</taxon>
        <taxon>Tracheophyta</taxon>
        <taxon>Spermatophyta</taxon>
        <taxon>Magnoliopsida</taxon>
        <taxon>eudicotyledons</taxon>
        <taxon>Gunneridae</taxon>
        <taxon>Pentapetalae</taxon>
        <taxon>asterids</taxon>
        <taxon>lamiids</taxon>
        <taxon>Solanales</taxon>
        <taxon>Solanaceae</taxon>
        <taxon>Solanoideae</taxon>
        <taxon>Solaneae</taxon>
        <taxon>Solanum</taxon>
    </lineage>
</organism>
<proteinExistence type="inferred from homology"/>
<accession>A0A9J5X5A4</accession>
<comment type="caution">
    <text evidence="8">The sequence shown here is derived from an EMBL/GenBank/DDBJ whole genome shotgun (WGS) entry which is preliminary data.</text>
</comment>
<evidence type="ECO:0000256" key="2">
    <source>
        <dbReference type="ARBA" id="ARBA00009066"/>
    </source>
</evidence>
<evidence type="ECO:0000256" key="3">
    <source>
        <dbReference type="ARBA" id="ARBA00022692"/>
    </source>
</evidence>
<keyword evidence="3 7" id="KW-0812">Transmembrane</keyword>
<gene>
    <name evidence="8" type="ORF">H5410_053586</name>
</gene>
<reference evidence="8 9" key="1">
    <citation type="submission" date="2020-09" db="EMBL/GenBank/DDBJ databases">
        <title>De no assembly of potato wild relative species, Solanum commersonii.</title>
        <authorList>
            <person name="Cho K."/>
        </authorList>
    </citation>
    <scope>NUCLEOTIDE SEQUENCE [LARGE SCALE GENOMIC DNA]</scope>
    <source>
        <strain evidence="8">LZ3.2</strain>
        <tissue evidence="8">Leaf</tissue>
    </source>
</reference>
<feature type="transmembrane region" description="Helical" evidence="7">
    <location>
        <begin position="164"/>
        <end position="183"/>
    </location>
</feature>
<dbReference type="GO" id="GO:0044183">
    <property type="term" value="F:protein folding chaperone"/>
    <property type="evidence" value="ECO:0007669"/>
    <property type="project" value="InterPro"/>
</dbReference>
<evidence type="ECO:0000256" key="6">
    <source>
        <dbReference type="SAM" id="MobiDB-lite"/>
    </source>
</evidence>
<feature type="transmembrane region" description="Helical" evidence="7">
    <location>
        <begin position="135"/>
        <end position="157"/>
    </location>
</feature>
<comment type="similarity">
    <text evidence="2">Belongs to the Asterix family.</text>
</comment>
<keyword evidence="4 7" id="KW-1133">Transmembrane helix</keyword>
<dbReference type="PANTHER" id="PTHR13193">
    <property type="entry name" value="CGI-140"/>
    <property type="match status" value="1"/>
</dbReference>
<evidence type="ECO:0000313" key="8">
    <source>
        <dbReference type="EMBL" id="KAG5582959.1"/>
    </source>
</evidence>
<dbReference type="Pfam" id="PF03669">
    <property type="entry name" value="ASTER"/>
    <property type="match status" value="1"/>
</dbReference>
<feature type="region of interest" description="Disordered" evidence="6">
    <location>
        <begin position="34"/>
        <end position="64"/>
    </location>
</feature>
<dbReference type="Proteomes" id="UP000824120">
    <property type="component" value="Chromosome 10"/>
</dbReference>
<keyword evidence="9" id="KW-1185">Reference proteome</keyword>
<evidence type="ECO:0000256" key="4">
    <source>
        <dbReference type="ARBA" id="ARBA00022989"/>
    </source>
</evidence>